<sequence length="548" mass="62294">MELKIKDLLAMEPMKNAEIIAGQAFNDNVIQGVTIMEGPDIADWIKGGEVILTSLYSIRNFTENELKEFIGKLAAKRVSALIIKKFNPEFIEQLLAIGKKYRMPIIELPNSVPFVDVMYPIMGELFNNQVIKLQYYKEIHDRFTALSLAGEGLEKIIYTLEELIGNPVALFDRNFNPIISTYPNLEKFQMVEKVHFYEQTSGIKYPHYRQIVKYPEQKNIGHQIVVPIDTLNHNKMYLLIGENNNSLGELDLIAVENAVTSLSLELMKQFAVAEVEKKYKNDLIEELISGRFQSMEAVFEKANVIGWDLTGAFTTVLFKINRSEDGVIKQKSGLSDRNHFVVSEAIHHYLPNGIISTKSNLFIILWKVEKISKNDKSVINEIKKIALSIQTLIKRQIKDIDVQVGIGNAIDDISGIRKSYREAHDALDLGATLNGLASITTFSELGIFRLLRNIEDASALKQFIPQSLGELLAYQQANHADLLNTLKIFLECNQNAAQTAKQLFVHYKTVVYRLERIKEITGMDFDDSEEMLSVRVGLKIHELIQRKN</sequence>
<dbReference type="Pfam" id="PF13556">
    <property type="entry name" value="HTH_30"/>
    <property type="match status" value="1"/>
</dbReference>
<dbReference type="PANTHER" id="PTHR33744">
    <property type="entry name" value="CARBOHYDRATE DIACID REGULATOR"/>
    <property type="match status" value="1"/>
</dbReference>
<dbReference type="InterPro" id="IPR041522">
    <property type="entry name" value="CdaR_GGDEF"/>
</dbReference>
<dbReference type="InterPro" id="IPR025736">
    <property type="entry name" value="PucR_C-HTH_dom"/>
</dbReference>
<evidence type="ECO:0000259" key="3">
    <source>
        <dbReference type="Pfam" id="PF13556"/>
    </source>
</evidence>
<organism evidence="5 6">
    <name type="scientific">Sporosarcina thermotolerans</name>
    <dbReference type="NCBI Taxonomy" id="633404"/>
    <lineage>
        <taxon>Bacteria</taxon>
        <taxon>Bacillati</taxon>
        <taxon>Bacillota</taxon>
        <taxon>Bacilli</taxon>
        <taxon>Bacillales</taxon>
        <taxon>Caryophanaceae</taxon>
        <taxon>Sporosarcina</taxon>
    </lineage>
</organism>
<protein>
    <submittedName>
        <fullName evidence="5">PucR family transcriptional regulator ligand-binding domain-containing protein</fullName>
    </submittedName>
</protein>
<evidence type="ECO:0000259" key="2">
    <source>
        <dbReference type="Pfam" id="PF07905"/>
    </source>
</evidence>
<dbReference type="RefSeq" id="WP_317940978.1">
    <property type="nucleotide sequence ID" value="NZ_JAUBDJ010000008.1"/>
</dbReference>
<evidence type="ECO:0000259" key="4">
    <source>
        <dbReference type="Pfam" id="PF17853"/>
    </source>
</evidence>
<dbReference type="Gene3D" id="1.10.10.2840">
    <property type="entry name" value="PucR C-terminal helix-turn-helix domain"/>
    <property type="match status" value="1"/>
</dbReference>
<dbReference type="InterPro" id="IPR012914">
    <property type="entry name" value="PucR_dom"/>
</dbReference>
<feature type="domain" description="PucR C-terminal helix-turn-helix" evidence="3">
    <location>
        <begin position="482"/>
        <end position="540"/>
    </location>
</feature>
<accession>A0AAW9AA57</accession>
<proteinExistence type="inferred from homology"/>
<dbReference type="InterPro" id="IPR042070">
    <property type="entry name" value="PucR_C-HTH_sf"/>
</dbReference>
<dbReference type="AlphaFoldDB" id="A0AAW9AA57"/>
<name>A0AAW9AA57_9BACL</name>
<dbReference type="Proteomes" id="UP001271648">
    <property type="component" value="Unassembled WGS sequence"/>
</dbReference>
<evidence type="ECO:0000313" key="6">
    <source>
        <dbReference type="Proteomes" id="UP001271648"/>
    </source>
</evidence>
<dbReference type="InterPro" id="IPR051448">
    <property type="entry name" value="CdaR-like_regulators"/>
</dbReference>
<feature type="domain" description="Purine catabolism PurC-like" evidence="2">
    <location>
        <begin position="7"/>
        <end position="124"/>
    </location>
</feature>
<dbReference type="Pfam" id="PF17853">
    <property type="entry name" value="GGDEF_2"/>
    <property type="match status" value="1"/>
</dbReference>
<dbReference type="EMBL" id="JAUBDJ010000008">
    <property type="protein sequence ID" value="MDW0117875.1"/>
    <property type="molecule type" value="Genomic_DNA"/>
</dbReference>
<evidence type="ECO:0000313" key="5">
    <source>
        <dbReference type="EMBL" id="MDW0117875.1"/>
    </source>
</evidence>
<comment type="caution">
    <text evidence="5">The sequence shown here is derived from an EMBL/GenBank/DDBJ whole genome shotgun (WGS) entry which is preliminary data.</text>
</comment>
<keyword evidence="6" id="KW-1185">Reference proteome</keyword>
<feature type="domain" description="CdaR GGDEF-like" evidence="4">
    <location>
        <begin position="294"/>
        <end position="429"/>
    </location>
</feature>
<dbReference type="PANTHER" id="PTHR33744:SF1">
    <property type="entry name" value="DNA-BINDING TRANSCRIPTIONAL ACTIVATOR ADER"/>
    <property type="match status" value="1"/>
</dbReference>
<comment type="similarity">
    <text evidence="1">Belongs to the CdaR family.</text>
</comment>
<gene>
    <name evidence="5" type="ORF">QTL97_13085</name>
</gene>
<reference evidence="5 6" key="1">
    <citation type="submission" date="2023-06" db="EMBL/GenBank/DDBJ databases">
        <title>Sporosarcina sp. nov., isolated from Korean traditional fermented seafood 'Jeotgal'.</title>
        <authorList>
            <person name="Yang A.I."/>
            <person name="Shin N.-R."/>
        </authorList>
    </citation>
    <scope>NUCLEOTIDE SEQUENCE [LARGE SCALE GENOMIC DNA]</scope>
    <source>
        <strain evidence="5 6">KCTC43456</strain>
    </source>
</reference>
<dbReference type="Pfam" id="PF07905">
    <property type="entry name" value="PucR"/>
    <property type="match status" value="1"/>
</dbReference>
<evidence type="ECO:0000256" key="1">
    <source>
        <dbReference type="ARBA" id="ARBA00006754"/>
    </source>
</evidence>